<protein>
    <submittedName>
        <fullName evidence="2">Sushi, nidogen and EGF-like domain-containing protein 1</fullName>
    </submittedName>
</protein>
<name>A0A1D1XPH4_9ARAE</name>
<proteinExistence type="predicted"/>
<feature type="region of interest" description="Disordered" evidence="1">
    <location>
        <begin position="1"/>
        <end position="64"/>
    </location>
</feature>
<evidence type="ECO:0000313" key="2">
    <source>
        <dbReference type="EMBL" id="JAT44295.1"/>
    </source>
</evidence>
<evidence type="ECO:0000256" key="1">
    <source>
        <dbReference type="SAM" id="MobiDB-lite"/>
    </source>
</evidence>
<sequence>KGPPHSPPLHLQVPTLPHSELEEGHHRDGKRPRRRASPPAGAQQAHLRVSPSTPPWPSSPLTSPAQELATGALRGSLPVTAFALATSLSFAGVASGSLQCSKWWGFYECSARVGCFAKLSV</sequence>
<accession>A0A1D1XPH4</accession>
<feature type="compositionally biased region" description="Basic residues" evidence="1">
    <location>
        <begin position="27"/>
        <end position="36"/>
    </location>
</feature>
<organism evidence="2">
    <name type="scientific">Anthurium amnicola</name>
    <dbReference type="NCBI Taxonomy" id="1678845"/>
    <lineage>
        <taxon>Eukaryota</taxon>
        <taxon>Viridiplantae</taxon>
        <taxon>Streptophyta</taxon>
        <taxon>Embryophyta</taxon>
        <taxon>Tracheophyta</taxon>
        <taxon>Spermatophyta</taxon>
        <taxon>Magnoliopsida</taxon>
        <taxon>Liliopsida</taxon>
        <taxon>Araceae</taxon>
        <taxon>Pothoideae</taxon>
        <taxon>Potheae</taxon>
        <taxon>Anthurium</taxon>
    </lineage>
</organism>
<dbReference type="AlphaFoldDB" id="A0A1D1XPH4"/>
<reference evidence="2" key="1">
    <citation type="submission" date="2015-07" db="EMBL/GenBank/DDBJ databases">
        <title>Transcriptome Assembly of Anthurium amnicola.</title>
        <authorList>
            <person name="Suzuki J."/>
        </authorList>
    </citation>
    <scope>NUCLEOTIDE SEQUENCE</scope>
</reference>
<gene>
    <name evidence="2" type="primary">SNED1</name>
    <name evidence="2" type="ORF">g.54507</name>
</gene>
<feature type="non-terminal residue" evidence="2">
    <location>
        <position position="1"/>
    </location>
</feature>
<dbReference type="EMBL" id="GDJX01023641">
    <property type="protein sequence ID" value="JAT44295.1"/>
    <property type="molecule type" value="Transcribed_RNA"/>
</dbReference>